<accession>A0A0S4JK40</accession>
<dbReference type="InterPro" id="IPR004183">
    <property type="entry name" value="Xdiol_dOase_suB"/>
</dbReference>
<evidence type="ECO:0000256" key="3">
    <source>
        <dbReference type="ARBA" id="ARBA00022723"/>
    </source>
</evidence>
<dbReference type="GO" id="GO:0016702">
    <property type="term" value="F:oxidoreductase activity, acting on single donors with incorporation of molecular oxygen, incorporation of two atoms of oxygen"/>
    <property type="evidence" value="ECO:0007669"/>
    <property type="project" value="UniProtKB-ARBA"/>
</dbReference>
<dbReference type="PANTHER" id="PTHR30096">
    <property type="entry name" value="4,5-DOPA DIOXYGENASE EXTRADIOL-LIKE PROTEIN"/>
    <property type="match status" value="1"/>
</dbReference>
<gene>
    <name evidence="7" type="ORF">BSAL_17630</name>
</gene>
<dbReference type="PANTHER" id="PTHR30096:SF0">
    <property type="entry name" value="4,5-DOPA DIOXYGENASE EXTRADIOL-LIKE PROTEIN"/>
    <property type="match status" value="1"/>
</dbReference>
<evidence type="ECO:0000313" key="8">
    <source>
        <dbReference type="Proteomes" id="UP000051952"/>
    </source>
</evidence>
<comment type="cofactor">
    <cofactor evidence="1">
        <name>Zn(2+)</name>
        <dbReference type="ChEBI" id="CHEBI:29105"/>
    </cofactor>
</comment>
<evidence type="ECO:0000256" key="2">
    <source>
        <dbReference type="ARBA" id="ARBA00007581"/>
    </source>
</evidence>
<dbReference type="OMA" id="WISQVES"/>
<protein>
    <submittedName>
        <fullName evidence="7">Aromatic ring-opening dioxygenase, LigB subunit, putative</fullName>
    </submittedName>
</protein>
<evidence type="ECO:0000256" key="5">
    <source>
        <dbReference type="ARBA" id="ARBA00023002"/>
    </source>
</evidence>
<name>A0A0S4JK40_BODSA</name>
<dbReference type="Gene3D" id="3.40.830.10">
    <property type="entry name" value="LigB-like"/>
    <property type="match status" value="1"/>
</dbReference>
<dbReference type="Pfam" id="PF02900">
    <property type="entry name" value="LigB"/>
    <property type="match status" value="1"/>
</dbReference>
<dbReference type="GO" id="GO:0008198">
    <property type="term" value="F:ferrous iron binding"/>
    <property type="evidence" value="ECO:0007669"/>
    <property type="project" value="InterPro"/>
</dbReference>
<dbReference type="OrthoDB" id="7396853at2759"/>
<evidence type="ECO:0000259" key="6">
    <source>
        <dbReference type="Pfam" id="PF02900"/>
    </source>
</evidence>
<comment type="similarity">
    <text evidence="2">Belongs to the DODA-type extradiol aromatic ring-opening dioxygenase family.</text>
</comment>
<dbReference type="AlphaFoldDB" id="A0A0S4JK40"/>
<dbReference type="SUPFAM" id="SSF53213">
    <property type="entry name" value="LigB-like"/>
    <property type="match status" value="1"/>
</dbReference>
<dbReference type="Proteomes" id="UP000051952">
    <property type="component" value="Unassembled WGS sequence"/>
</dbReference>
<evidence type="ECO:0000313" key="7">
    <source>
        <dbReference type="EMBL" id="CUG88857.1"/>
    </source>
</evidence>
<organism evidence="7 8">
    <name type="scientific">Bodo saltans</name>
    <name type="common">Flagellated protozoan</name>
    <dbReference type="NCBI Taxonomy" id="75058"/>
    <lineage>
        <taxon>Eukaryota</taxon>
        <taxon>Discoba</taxon>
        <taxon>Euglenozoa</taxon>
        <taxon>Kinetoplastea</taxon>
        <taxon>Metakinetoplastina</taxon>
        <taxon>Eubodonida</taxon>
        <taxon>Bodonidae</taxon>
        <taxon>Bodo</taxon>
    </lineage>
</organism>
<proteinExistence type="inferred from homology"/>
<keyword evidence="4" id="KW-0862">Zinc</keyword>
<keyword evidence="5" id="KW-0560">Oxidoreductase</keyword>
<dbReference type="CDD" id="cd07363">
    <property type="entry name" value="45_DOPA_Dioxygenase"/>
    <property type="match status" value="1"/>
</dbReference>
<keyword evidence="8" id="KW-1185">Reference proteome</keyword>
<reference evidence="8" key="1">
    <citation type="submission" date="2015-09" db="EMBL/GenBank/DDBJ databases">
        <authorList>
            <consortium name="Pathogen Informatics"/>
        </authorList>
    </citation>
    <scope>NUCLEOTIDE SEQUENCE [LARGE SCALE GENOMIC DNA]</scope>
    <source>
        <strain evidence="8">Lake Konstanz</strain>
    </source>
</reference>
<keyword evidence="7" id="KW-0223">Dioxygenase</keyword>
<keyword evidence="3" id="KW-0479">Metal-binding</keyword>
<feature type="domain" description="Extradiol ring-cleavage dioxygenase class III enzyme subunit B" evidence="6">
    <location>
        <begin position="37"/>
        <end position="206"/>
    </location>
</feature>
<dbReference type="VEuPathDB" id="TriTrypDB:BSAL_17630"/>
<dbReference type="EMBL" id="CYKH01001678">
    <property type="protein sequence ID" value="CUG88857.1"/>
    <property type="molecule type" value="Genomic_DNA"/>
</dbReference>
<dbReference type="InterPro" id="IPR014436">
    <property type="entry name" value="Extradiol_dOase_DODA"/>
</dbReference>
<evidence type="ECO:0000256" key="1">
    <source>
        <dbReference type="ARBA" id="ARBA00001947"/>
    </source>
</evidence>
<evidence type="ECO:0000256" key="4">
    <source>
        <dbReference type="ARBA" id="ARBA00022833"/>
    </source>
</evidence>
<sequence>MTQQVASAKFPVLFVNHGGGPLPLLGDPKHKELVAAWTATAASLLKKYGKPKVIGLISAHYETHQPSIGGAAEPKMLYDYGGFPSEAYKLQYPARGVPDLAKRMVERLVDSGIGAALDKTRPFDHGVFVPLMKMFPDADIPVIPISVLRSQNAAEHIAMGRVLSEFRKEGVLFIGSGMTMHNFKYFGKSGEYGTTFNNSLTKVLADPDLSSDAQIERMKDVRAFPGIAESQPDGGMEHLMPLLTCVGISQGGLARETASVSLMSANVREYIFE</sequence>
<dbReference type="GO" id="GO:0008270">
    <property type="term" value="F:zinc ion binding"/>
    <property type="evidence" value="ECO:0007669"/>
    <property type="project" value="InterPro"/>
</dbReference>
<dbReference type="PIRSF" id="PIRSF006157">
    <property type="entry name" value="Doxgns_DODA"/>
    <property type="match status" value="1"/>
</dbReference>